<dbReference type="OrthoDB" id="1847777at2759"/>
<keyword evidence="2" id="KW-1185">Reference proteome</keyword>
<organism evidence="2 3">
    <name type="scientific">Phoenix dactylifera</name>
    <name type="common">Date palm</name>
    <dbReference type="NCBI Taxonomy" id="42345"/>
    <lineage>
        <taxon>Eukaryota</taxon>
        <taxon>Viridiplantae</taxon>
        <taxon>Streptophyta</taxon>
        <taxon>Embryophyta</taxon>
        <taxon>Tracheophyta</taxon>
        <taxon>Spermatophyta</taxon>
        <taxon>Magnoliopsida</taxon>
        <taxon>Liliopsida</taxon>
        <taxon>Arecaceae</taxon>
        <taxon>Coryphoideae</taxon>
        <taxon>Phoeniceae</taxon>
        <taxon>Phoenix</taxon>
    </lineage>
</organism>
<dbReference type="PANTHER" id="PTHR36019">
    <property type="entry name" value="PLANT/PROTEIN"/>
    <property type="match status" value="1"/>
</dbReference>
<evidence type="ECO:0000256" key="1">
    <source>
        <dbReference type="SAM" id="MobiDB-lite"/>
    </source>
</evidence>
<name>A0A8B8ZIC5_PHODC</name>
<dbReference type="PANTHER" id="PTHR36019:SF3">
    <property type="entry name" value="PLANT_PROTEIN"/>
    <property type="match status" value="1"/>
</dbReference>
<feature type="region of interest" description="Disordered" evidence="1">
    <location>
        <begin position="41"/>
        <end position="90"/>
    </location>
</feature>
<feature type="compositionally biased region" description="Polar residues" evidence="1">
    <location>
        <begin position="1"/>
        <end position="14"/>
    </location>
</feature>
<dbReference type="AlphaFoldDB" id="A0A8B8ZIC5"/>
<reference evidence="2" key="1">
    <citation type="journal article" date="2019" name="Nat. Commun.">
        <title>Genome-wide association mapping of date palm fruit traits.</title>
        <authorList>
            <person name="Hazzouri K.M."/>
            <person name="Gros-Balthazard M."/>
            <person name="Flowers J.M."/>
            <person name="Copetti D."/>
            <person name="Lemansour A."/>
            <person name="Lebrun M."/>
            <person name="Masmoudi K."/>
            <person name="Ferrand S."/>
            <person name="Dhar M.I."/>
            <person name="Fresquez Z.A."/>
            <person name="Rosas U."/>
            <person name="Zhang J."/>
            <person name="Talag J."/>
            <person name="Lee S."/>
            <person name="Kudrna D."/>
            <person name="Powell R.F."/>
            <person name="Leitch I.J."/>
            <person name="Krueger R.R."/>
            <person name="Wing R.A."/>
            <person name="Amiri K.M.A."/>
            <person name="Purugganan M.D."/>
        </authorList>
    </citation>
    <scope>NUCLEOTIDE SEQUENCE [LARGE SCALE GENOMIC DNA]</scope>
    <source>
        <strain evidence="2">cv. Khalas</strain>
    </source>
</reference>
<protein>
    <submittedName>
        <fullName evidence="3">Uncharacterized protein LOC120104357</fullName>
    </submittedName>
</protein>
<accession>A0A8B8ZIC5</accession>
<dbReference type="KEGG" id="pda:120104357"/>
<reference evidence="3" key="2">
    <citation type="submission" date="2025-08" db="UniProtKB">
        <authorList>
            <consortium name="RefSeq"/>
        </authorList>
    </citation>
    <scope>IDENTIFICATION</scope>
    <source>
        <tissue evidence="3">Young leaves</tissue>
    </source>
</reference>
<dbReference type="GeneID" id="120104357"/>
<dbReference type="Proteomes" id="UP000228380">
    <property type="component" value="Chromosome 17"/>
</dbReference>
<evidence type="ECO:0000313" key="2">
    <source>
        <dbReference type="Proteomes" id="UP000228380"/>
    </source>
</evidence>
<gene>
    <name evidence="3" type="primary">LOC120104357</name>
</gene>
<proteinExistence type="predicted"/>
<feature type="region of interest" description="Disordered" evidence="1">
    <location>
        <begin position="1"/>
        <end position="21"/>
    </location>
</feature>
<evidence type="ECO:0000313" key="3">
    <source>
        <dbReference type="RefSeq" id="XP_038971208.1"/>
    </source>
</evidence>
<sequence length="119" mass="13178">MKNLSCLSCNSPPSHASAFDDEPYESPWWVRRCCGIEGSSWSGSLSPPPYAQLRSESVRAASREKKSGHRKMLSTGSPLTGDFDLHSPLGEPRLVRSGGLRRDWSFEDVRKQKAAIKDA</sequence>
<dbReference type="RefSeq" id="XP_038971208.1">
    <property type="nucleotide sequence ID" value="XM_039115280.1"/>
</dbReference>